<protein>
    <submittedName>
        <fullName evidence="2">Uncharacterized protein</fullName>
    </submittedName>
</protein>
<dbReference type="EMBL" id="ACKX01000208">
    <property type="protein sequence ID" value="EEJ50544.1"/>
    <property type="molecule type" value="Genomic_DNA"/>
</dbReference>
<dbReference type="STRING" id="585501.HMPREF6123_2194"/>
<dbReference type="HOGENOM" id="CLU_2992314_0_0_9"/>
<proteinExistence type="predicted"/>
<comment type="caution">
    <text evidence="2">The sequence shown here is derived from an EMBL/GenBank/DDBJ whole genome shotgun (WGS) entry which is preliminary data.</text>
</comment>
<keyword evidence="3" id="KW-1185">Reference proteome</keyword>
<dbReference type="Proteomes" id="UP000004121">
    <property type="component" value="Unassembled WGS sequence"/>
</dbReference>
<accession>C2L0C5</accession>
<keyword evidence="1" id="KW-0812">Transmembrane</keyword>
<reference evidence="2 3" key="1">
    <citation type="submission" date="2009-04" db="EMBL/GenBank/DDBJ databases">
        <authorList>
            <person name="Qin X."/>
            <person name="Bachman B."/>
            <person name="Battles P."/>
            <person name="Bell A."/>
            <person name="Bess C."/>
            <person name="Bickham C."/>
            <person name="Chaboub L."/>
            <person name="Chen D."/>
            <person name="Coyle M."/>
            <person name="Deiros D.R."/>
            <person name="Dinh H."/>
            <person name="Forbes L."/>
            <person name="Fowler G."/>
            <person name="Francisco L."/>
            <person name="Fu Q."/>
            <person name="Gubbala S."/>
            <person name="Hale W."/>
            <person name="Han Y."/>
            <person name="Hemphill L."/>
            <person name="Highlander S.K."/>
            <person name="Hirani K."/>
            <person name="Hogues M."/>
            <person name="Jackson L."/>
            <person name="Jakkamsetti A."/>
            <person name="Javaid M."/>
            <person name="Jiang H."/>
            <person name="Korchina V."/>
            <person name="Kovar C."/>
            <person name="Lara F."/>
            <person name="Lee S."/>
            <person name="Mata R."/>
            <person name="Mathew T."/>
            <person name="Moen C."/>
            <person name="Morales K."/>
            <person name="Munidasa M."/>
            <person name="Nazareth L."/>
            <person name="Ngo R."/>
            <person name="Nguyen L."/>
            <person name="Okwuonu G."/>
            <person name="Ongeri F."/>
            <person name="Patil S."/>
            <person name="Petrosino J."/>
            <person name="Pham C."/>
            <person name="Pham P."/>
            <person name="Pu L.-L."/>
            <person name="Puazo M."/>
            <person name="Raj R."/>
            <person name="Reid J."/>
            <person name="Rouhana J."/>
            <person name="Saada N."/>
            <person name="Shang Y."/>
            <person name="Simmons D."/>
            <person name="Thornton R."/>
            <person name="Warren J."/>
            <person name="Weissenberger G."/>
            <person name="Zhang J."/>
            <person name="Zhang L."/>
            <person name="Zhou C."/>
            <person name="Zhu D."/>
            <person name="Muzny D."/>
            <person name="Worley K."/>
            <person name="Gibbs R."/>
        </authorList>
    </citation>
    <scope>NUCLEOTIDE SEQUENCE [LARGE SCALE GENOMIC DNA]</scope>
    <source>
        <strain evidence="2 3">F0268</strain>
    </source>
</reference>
<sequence length="57" mass="6512">MILSPTAVHPYQSYYRLSPATAFSNLTIAFLLLPSSLTRPTIAFLPLFPHSFFHFLR</sequence>
<gene>
    <name evidence="2" type="ORF">HMPREF6123_2194</name>
</gene>
<keyword evidence="1" id="KW-0472">Membrane</keyword>
<feature type="transmembrane region" description="Helical" evidence="1">
    <location>
        <begin position="14"/>
        <end position="33"/>
    </location>
</feature>
<evidence type="ECO:0000313" key="2">
    <source>
        <dbReference type="EMBL" id="EEJ50544.1"/>
    </source>
</evidence>
<organism evidence="2 3">
    <name type="scientific">Oribacterium sinus F0268</name>
    <dbReference type="NCBI Taxonomy" id="585501"/>
    <lineage>
        <taxon>Bacteria</taxon>
        <taxon>Bacillati</taxon>
        <taxon>Bacillota</taxon>
        <taxon>Clostridia</taxon>
        <taxon>Lachnospirales</taxon>
        <taxon>Lachnospiraceae</taxon>
        <taxon>Oribacterium</taxon>
    </lineage>
</organism>
<evidence type="ECO:0000313" key="3">
    <source>
        <dbReference type="Proteomes" id="UP000004121"/>
    </source>
</evidence>
<keyword evidence="1" id="KW-1133">Transmembrane helix</keyword>
<dbReference type="InParanoid" id="C2L0C5"/>
<dbReference type="AlphaFoldDB" id="C2L0C5"/>
<name>C2L0C5_9FIRM</name>
<evidence type="ECO:0000256" key="1">
    <source>
        <dbReference type="SAM" id="Phobius"/>
    </source>
</evidence>